<name>A0A0C2XCX2_SERVB</name>
<dbReference type="EC" id="2.3.1.234" evidence="1"/>
<dbReference type="GO" id="GO:0061711">
    <property type="term" value="F:tRNA N(6)-L-threonylcarbamoyladenine synthase activity"/>
    <property type="evidence" value="ECO:0007669"/>
    <property type="project" value="UniProtKB-EC"/>
</dbReference>
<dbReference type="Gene3D" id="3.30.420.40">
    <property type="match status" value="2"/>
</dbReference>
<feature type="domain" description="Gcp-like" evidence="8">
    <location>
        <begin position="19"/>
        <end position="328"/>
    </location>
</feature>
<keyword evidence="5 7" id="KW-0012">Acyltransferase</keyword>
<dbReference type="EMBL" id="KN824302">
    <property type="protein sequence ID" value="KIM26957.1"/>
    <property type="molecule type" value="Genomic_DNA"/>
</dbReference>
<sequence>MESSADDTAVAIVDGTTKKILSNVVMKQHDDQNPYGGIHPFVAIQCHQRNLPFAIRRALQEAQMTVHDVDGIAFTRGPGMAGCLAVSVNAAKALAAALQKPIVGVNHMQAHALTPQLTNPGEVDGYPFLTLLISGGHTMIVLANSCKTFKILATSVDIAIGNAFDKAARMLDIVPDPKKGYGAALETFCREETPIEDVPTTRLQPFPPLSYKLPNPLQPELFSFAGLTAAVQRVVESGEMDRDQRLVIARSFQRAAISQLTLKLKGSLDWCNKNGVKPKALVASGGVASNMELRQSIRKFLDEQPDGPKSLVFPPPEFCTDNAAMIAWASMHRFENGDFDDYGVLSLPKWSIEDLEKPLP</sequence>
<dbReference type="InterPro" id="IPR043129">
    <property type="entry name" value="ATPase_NBD"/>
</dbReference>
<dbReference type="OrthoDB" id="10259622at2759"/>
<dbReference type="NCBIfam" id="TIGR00329">
    <property type="entry name" value="gcp_kae1"/>
    <property type="match status" value="1"/>
</dbReference>
<keyword evidence="10" id="KW-1185">Reference proteome</keyword>
<evidence type="ECO:0000259" key="8">
    <source>
        <dbReference type="Pfam" id="PF00814"/>
    </source>
</evidence>
<proteinExistence type="inferred from homology"/>
<dbReference type="PANTHER" id="PTHR11735">
    <property type="entry name" value="TRNA N6-ADENOSINE THREONYLCARBAMOYLTRANSFERASE"/>
    <property type="match status" value="1"/>
</dbReference>
<organism evidence="9 10">
    <name type="scientific">Serendipita vermifera MAFF 305830</name>
    <dbReference type="NCBI Taxonomy" id="933852"/>
    <lineage>
        <taxon>Eukaryota</taxon>
        <taxon>Fungi</taxon>
        <taxon>Dikarya</taxon>
        <taxon>Basidiomycota</taxon>
        <taxon>Agaricomycotina</taxon>
        <taxon>Agaricomycetes</taxon>
        <taxon>Sebacinales</taxon>
        <taxon>Serendipitaceae</taxon>
        <taxon>Serendipita</taxon>
    </lineage>
</organism>
<evidence type="ECO:0000313" key="9">
    <source>
        <dbReference type="EMBL" id="KIM26957.1"/>
    </source>
</evidence>
<dbReference type="PANTHER" id="PTHR11735:SF6">
    <property type="entry name" value="TRNA N6-ADENOSINE THREONYLCARBAMOYLTRANSFERASE, MITOCHONDRIAL"/>
    <property type="match status" value="1"/>
</dbReference>
<reference evidence="9 10" key="1">
    <citation type="submission" date="2014-04" db="EMBL/GenBank/DDBJ databases">
        <authorList>
            <consortium name="DOE Joint Genome Institute"/>
            <person name="Kuo A."/>
            <person name="Zuccaro A."/>
            <person name="Kohler A."/>
            <person name="Nagy L.G."/>
            <person name="Floudas D."/>
            <person name="Copeland A."/>
            <person name="Barry K.W."/>
            <person name="Cichocki N."/>
            <person name="Veneault-Fourrey C."/>
            <person name="LaButti K."/>
            <person name="Lindquist E.A."/>
            <person name="Lipzen A."/>
            <person name="Lundell T."/>
            <person name="Morin E."/>
            <person name="Murat C."/>
            <person name="Sun H."/>
            <person name="Tunlid A."/>
            <person name="Henrissat B."/>
            <person name="Grigoriev I.V."/>
            <person name="Hibbett D.S."/>
            <person name="Martin F."/>
            <person name="Nordberg H.P."/>
            <person name="Cantor M.N."/>
            <person name="Hua S.X."/>
        </authorList>
    </citation>
    <scope>NUCLEOTIDE SEQUENCE [LARGE SCALE GENOMIC DNA]</scope>
    <source>
        <strain evidence="9 10">MAFF 305830</strain>
    </source>
</reference>
<dbReference type="Pfam" id="PF00814">
    <property type="entry name" value="TsaD"/>
    <property type="match status" value="1"/>
</dbReference>
<keyword evidence="4 7" id="KW-0479">Metal-binding</keyword>
<comment type="subcellular location">
    <subcellularLocation>
        <location evidence="7">Mitochondrion</location>
    </subcellularLocation>
</comment>
<dbReference type="InterPro" id="IPR017861">
    <property type="entry name" value="KAE1/TsaD"/>
</dbReference>
<comment type="similarity">
    <text evidence="7">Belongs to the KAE1 / TsaD family.</text>
</comment>
<dbReference type="SUPFAM" id="SSF53067">
    <property type="entry name" value="Actin-like ATPase domain"/>
    <property type="match status" value="1"/>
</dbReference>
<dbReference type="GO" id="GO:0046872">
    <property type="term" value="F:metal ion binding"/>
    <property type="evidence" value="ECO:0007669"/>
    <property type="project" value="UniProtKB-KW"/>
</dbReference>
<keyword evidence="2 7" id="KW-0808">Transferase</keyword>
<dbReference type="InterPro" id="IPR017860">
    <property type="entry name" value="Peptidase_M22_CS"/>
</dbReference>
<dbReference type="GO" id="GO:0005739">
    <property type="term" value="C:mitochondrion"/>
    <property type="evidence" value="ECO:0007669"/>
    <property type="project" value="UniProtKB-SubCell"/>
</dbReference>
<dbReference type="CDD" id="cd24134">
    <property type="entry name" value="ASKHA_NBD_OSGEPL1_QRI7_euk"/>
    <property type="match status" value="1"/>
</dbReference>
<evidence type="ECO:0000256" key="5">
    <source>
        <dbReference type="ARBA" id="ARBA00023315"/>
    </source>
</evidence>
<comment type="subunit">
    <text evidence="7">Homodimer.</text>
</comment>
<dbReference type="PRINTS" id="PR00789">
    <property type="entry name" value="OSIALOPTASE"/>
</dbReference>
<evidence type="ECO:0000256" key="2">
    <source>
        <dbReference type="ARBA" id="ARBA00022679"/>
    </source>
</evidence>
<dbReference type="PROSITE" id="PS01016">
    <property type="entry name" value="GLYCOPROTEASE"/>
    <property type="match status" value="1"/>
</dbReference>
<comment type="function">
    <text evidence="7">Required for the formation of a threonylcarbamoyl group on adenosine at position 37 (t(6)A37) in mitochondrial tRNAs that read codons beginning with adenine. Probably involved in the transfer of the threonylcarbamoyl moiety of threonylcarbamoyl-AMP (TC-AMP) to the N6 group of A37. Involved in mitochondrial genome maintenance.</text>
</comment>
<evidence type="ECO:0000256" key="3">
    <source>
        <dbReference type="ARBA" id="ARBA00022694"/>
    </source>
</evidence>
<evidence type="ECO:0000313" key="10">
    <source>
        <dbReference type="Proteomes" id="UP000054097"/>
    </source>
</evidence>
<evidence type="ECO:0000256" key="4">
    <source>
        <dbReference type="ARBA" id="ARBA00022723"/>
    </source>
</evidence>
<accession>A0A0C2XCX2</accession>
<evidence type="ECO:0000256" key="7">
    <source>
        <dbReference type="HAMAP-Rule" id="MF_03179"/>
    </source>
</evidence>
<protein>
    <recommendedName>
        <fullName evidence="1">N(6)-L-threonylcarbamoyladenine synthase</fullName>
        <ecNumber evidence="1">2.3.1.234</ecNumber>
    </recommendedName>
</protein>
<dbReference type="HAMAP" id="MF_01445">
    <property type="entry name" value="TsaD"/>
    <property type="match status" value="1"/>
</dbReference>
<dbReference type="GO" id="GO:0072670">
    <property type="term" value="P:mitochondrial tRNA threonylcarbamoyladenosine modification"/>
    <property type="evidence" value="ECO:0007669"/>
    <property type="project" value="TreeGrafter"/>
</dbReference>
<dbReference type="HOGENOM" id="CLU_023208_4_3_1"/>
<dbReference type="STRING" id="933852.A0A0C2XCX2"/>
<reference evidence="10" key="2">
    <citation type="submission" date="2015-01" db="EMBL/GenBank/DDBJ databases">
        <title>Evolutionary Origins and Diversification of the Mycorrhizal Mutualists.</title>
        <authorList>
            <consortium name="DOE Joint Genome Institute"/>
            <consortium name="Mycorrhizal Genomics Consortium"/>
            <person name="Kohler A."/>
            <person name="Kuo A."/>
            <person name="Nagy L.G."/>
            <person name="Floudas D."/>
            <person name="Copeland A."/>
            <person name="Barry K.W."/>
            <person name="Cichocki N."/>
            <person name="Veneault-Fourrey C."/>
            <person name="LaButti K."/>
            <person name="Lindquist E.A."/>
            <person name="Lipzen A."/>
            <person name="Lundell T."/>
            <person name="Morin E."/>
            <person name="Murat C."/>
            <person name="Riley R."/>
            <person name="Ohm R."/>
            <person name="Sun H."/>
            <person name="Tunlid A."/>
            <person name="Henrissat B."/>
            <person name="Grigoriev I.V."/>
            <person name="Hibbett D.S."/>
            <person name="Martin F."/>
        </authorList>
    </citation>
    <scope>NUCLEOTIDE SEQUENCE [LARGE SCALE GENOMIC DNA]</scope>
    <source>
        <strain evidence="10">MAFF 305830</strain>
    </source>
</reference>
<dbReference type="Proteomes" id="UP000054097">
    <property type="component" value="Unassembled WGS sequence"/>
</dbReference>
<evidence type="ECO:0000256" key="1">
    <source>
        <dbReference type="ARBA" id="ARBA00012156"/>
    </source>
</evidence>
<keyword evidence="3 7" id="KW-0819">tRNA processing</keyword>
<dbReference type="AlphaFoldDB" id="A0A0C2XCX2"/>
<comment type="cofactor">
    <cofactor evidence="7">
        <name>a divalent metal cation</name>
        <dbReference type="ChEBI" id="CHEBI:60240"/>
    </cofactor>
    <text evidence="7">Binds 1 divalent metal cation per subunit.</text>
</comment>
<comment type="catalytic activity">
    <reaction evidence="6 7">
        <text>L-threonylcarbamoyladenylate + adenosine(37) in tRNA = N(6)-L-threonylcarbamoyladenosine(37) in tRNA + AMP + H(+)</text>
        <dbReference type="Rhea" id="RHEA:37059"/>
        <dbReference type="Rhea" id="RHEA-COMP:10162"/>
        <dbReference type="Rhea" id="RHEA-COMP:10163"/>
        <dbReference type="ChEBI" id="CHEBI:15378"/>
        <dbReference type="ChEBI" id="CHEBI:73682"/>
        <dbReference type="ChEBI" id="CHEBI:74411"/>
        <dbReference type="ChEBI" id="CHEBI:74418"/>
        <dbReference type="ChEBI" id="CHEBI:456215"/>
        <dbReference type="EC" id="2.3.1.234"/>
    </reaction>
</comment>
<evidence type="ECO:0000256" key="6">
    <source>
        <dbReference type="ARBA" id="ARBA00048117"/>
    </source>
</evidence>
<dbReference type="InterPro" id="IPR022450">
    <property type="entry name" value="TsaD"/>
</dbReference>
<keyword evidence="7" id="KW-0496">Mitochondrion</keyword>
<gene>
    <name evidence="9" type="ORF">M408DRAFT_330318</name>
</gene>
<dbReference type="InterPro" id="IPR000905">
    <property type="entry name" value="Gcp-like_dom"/>
</dbReference>